<gene>
    <name evidence="6" type="ORF">QWM81_26640</name>
</gene>
<dbReference type="PROSITE" id="PS00061">
    <property type="entry name" value="ADH_SHORT"/>
    <property type="match status" value="1"/>
</dbReference>
<dbReference type="SMART" id="SM00822">
    <property type="entry name" value="PKS_KR"/>
    <property type="match status" value="1"/>
</dbReference>
<evidence type="ECO:0000256" key="3">
    <source>
        <dbReference type="RuleBase" id="RU000363"/>
    </source>
</evidence>
<comment type="caution">
    <text evidence="6">The sequence shown here is derived from an EMBL/GenBank/DDBJ whole genome shotgun (WGS) entry which is preliminary data.</text>
</comment>
<evidence type="ECO:0000256" key="2">
    <source>
        <dbReference type="ARBA" id="ARBA00023002"/>
    </source>
</evidence>
<dbReference type="Proteomes" id="UP001174050">
    <property type="component" value="Unassembled WGS sequence"/>
</dbReference>
<evidence type="ECO:0000256" key="1">
    <source>
        <dbReference type="ARBA" id="ARBA00006484"/>
    </source>
</evidence>
<dbReference type="Pfam" id="PF00106">
    <property type="entry name" value="adh_short"/>
    <property type="match status" value="1"/>
</dbReference>
<dbReference type="PANTHER" id="PTHR44196:SF1">
    <property type="entry name" value="DEHYDROGENASE_REDUCTASE SDR FAMILY MEMBER 7B"/>
    <property type="match status" value="1"/>
</dbReference>
<evidence type="ECO:0000259" key="5">
    <source>
        <dbReference type="SMART" id="SM00822"/>
    </source>
</evidence>
<dbReference type="EMBL" id="JAUEPL010000054">
    <property type="protein sequence ID" value="MDN3297549.1"/>
    <property type="molecule type" value="Genomic_DNA"/>
</dbReference>
<proteinExistence type="inferred from homology"/>
<sequence>MPPTPPREAGPGKARRPDARPDPRADTRPDARPIHRPVVLITGASSGIGEALADRFAADGRSRLLLSGRDERRLASVARRTGGGALMADLGERAGVERLAAEALEREGRVDALVAAAGIGWAGPFTDMPADAVDRLISVNLSAVVHLVRHVLPGMVQRGVGHVVMIGSMAGRVGVANEAVYAATKGGLLAFADSLRYELAGTRVRVTVVLPGAVDTPFFGRRGVPYHRERPRPVPADRVAETVWRAVVRGRDEVFVPAWLAMPARLHGAVPGFFRAMAKRFG</sequence>
<dbReference type="SUPFAM" id="SSF51735">
    <property type="entry name" value="NAD(P)-binding Rossmann-fold domains"/>
    <property type="match status" value="1"/>
</dbReference>
<dbReference type="PANTHER" id="PTHR44196">
    <property type="entry name" value="DEHYDROGENASE/REDUCTASE SDR FAMILY MEMBER 7B"/>
    <property type="match status" value="1"/>
</dbReference>
<keyword evidence="7" id="KW-1185">Reference proteome</keyword>
<feature type="compositionally biased region" description="Basic and acidic residues" evidence="4">
    <location>
        <begin position="15"/>
        <end position="33"/>
    </location>
</feature>
<dbReference type="PRINTS" id="PR00080">
    <property type="entry name" value="SDRFAMILY"/>
</dbReference>
<dbReference type="PRINTS" id="PR00081">
    <property type="entry name" value="GDHRDH"/>
</dbReference>
<feature type="region of interest" description="Disordered" evidence="4">
    <location>
        <begin position="1"/>
        <end position="36"/>
    </location>
</feature>
<dbReference type="InterPro" id="IPR036291">
    <property type="entry name" value="NAD(P)-bd_dom_sf"/>
</dbReference>
<accession>A0ABT7ZDH6</accession>
<keyword evidence="2" id="KW-0560">Oxidoreductase</keyword>
<dbReference type="RefSeq" id="WP_290114912.1">
    <property type="nucleotide sequence ID" value="NZ_JAUEPL010000054.1"/>
</dbReference>
<evidence type="ECO:0000313" key="7">
    <source>
        <dbReference type="Proteomes" id="UP001174050"/>
    </source>
</evidence>
<evidence type="ECO:0000313" key="6">
    <source>
        <dbReference type="EMBL" id="MDN3297549.1"/>
    </source>
</evidence>
<dbReference type="CDD" id="cd05233">
    <property type="entry name" value="SDR_c"/>
    <property type="match status" value="1"/>
</dbReference>
<reference evidence="6" key="1">
    <citation type="submission" date="2023-06" db="EMBL/GenBank/DDBJ databases">
        <title>WGS-Sequencing of Streptomyces ficellus isolate 21 collected from sand in Gara Djebilet Iron Mine in Algeria.</title>
        <authorList>
            <person name="Zegers G.P."/>
            <person name="Gomez A."/>
            <person name="Gueddou A."/>
            <person name="Zahara A.F."/>
            <person name="Worth M."/>
            <person name="Sevigny J.L."/>
            <person name="Tisa L."/>
        </authorList>
    </citation>
    <scope>NUCLEOTIDE SEQUENCE</scope>
    <source>
        <strain evidence="6">AS11</strain>
    </source>
</reference>
<name>A0ABT7ZDH6_9ACTN</name>
<protein>
    <submittedName>
        <fullName evidence="6">SDR family NAD(P)-dependent oxidoreductase</fullName>
    </submittedName>
</protein>
<dbReference type="InterPro" id="IPR057326">
    <property type="entry name" value="KR_dom"/>
</dbReference>
<comment type="similarity">
    <text evidence="1 3">Belongs to the short-chain dehydrogenases/reductases (SDR) family.</text>
</comment>
<organism evidence="6 7">
    <name type="scientific">Streptomyces ficellus</name>
    <dbReference type="NCBI Taxonomy" id="1977088"/>
    <lineage>
        <taxon>Bacteria</taxon>
        <taxon>Bacillati</taxon>
        <taxon>Actinomycetota</taxon>
        <taxon>Actinomycetes</taxon>
        <taxon>Kitasatosporales</taxon>
        <taxon>Streptomycetaceae</taxon>
        <taxon>Streptomyces</taxon>
    </lineage>
</organism>
<feature type="domain" description="Ketoreductase" evidence="5">
    <location>
        <begin position="37"/>
        <end position="217"/>
    </location>
</feature>
<evidence type="ECO:0000256" key="4">
    <source>
        <dbReference type="SAM" id="MobiDB-lite"/>
    </source>
</evidence>
<dbReference type="InterPro" id="IPR002347">
    <property type="entry name" value="SDR_fam"/>
</dbReference>
<dbReference type="InterPro" id="IPR020904">
    <property type="entry name" value="Sc_DH/Rdtase_CS"/>
</dbReference>
<dbReference type="Gene3D" id="3.40.50.720">
    <property type="entry name" value="NAD(P)-binding Rossmann-like Domain"/>
    <property type="match status" value="1"/>
</dbReference>